<reference evidence="2 3" key="1">
    <citation type="submission" date="2018-06" db="EMBL/GenBank/DDBJ databases">
        <title>Mucibacter soli gen. nov., sp. nov., a new member of the family Chitinophagaceae producing mucin.</title>
        <authorList>
            <person name="Kim M.-K."/>
            <person name="Park S."/>
            <person name="Kim T.-S."/>
            <person name="Joung Y."/>
            <person name="Han J.-H."/>
            <person name="Kim S.B."/>
        </authorList>
    </citation>
    <scope>NUCLEOTIDE SEQUENCE [LARGE SCALE GENOMIC DNA]</scope>
    <source>
        <strain evidence="2 3">R1-15</strain>
    </source>
</reference>
<evidence type="ECO:0000313" key="3">
    <source>
        <dbReference type="Proteomes" id="UP000248745"/>
    </source>
</evidence>
<evidence type="ECO:0000259" key="1">
    <source>
        <dbReference type="Pfam" id="PF12728"/>
    </source>
</evidence>
<protein>
    <recommendedName>
        <fullName evidence="1">Helix-turn-helix domain-containing protein</fullName>
    </recommendedName>
</protein>
<proteinExistence type="predicted"/>
<dbReference type="Pfam" id="PF12728">
    <property type="entry name" value="HTH_17"/>
    <property type="match status" value="1"/>
</dbReference>
<dbReference type="RefSeq" id="WP_111001060.1">
    <property type="nucleotide sequence ID" value="NZ_QKTW01000031.1"/>
</dbReference>
<keyword evidence="3" id="KW-1185">Reference proteome</keyword>
<gene>
    <name evidence="2" type="ORF">DN068_21685</name>
</gene>
<dbReference type="NCBIfam" id="TIGR01764">
    <property type="entry name" value="excise"/>
    <property type="match status" value="1"/>
</dbReference>
<name>A0A2W2BAX1_9BACT</name>
<dbReference type="InterPro" id="IPR010093">
    <property type="entry name" value="SinI_DNA-bd"/>
</dbReference>
<accession>A0A2W2BAX1</accession>
<dbReference type="GO" id="GO:0003677">
    <property type="term" value="F:DNA binding"/>
    <property type="evidence" value="ECO:0007669"/>
    <property type="project" value="InterPro"/>
</dbReference>
<sequence length="144" mass="16567">MKLDKKTSAESELTQRLSYTLKADRVNLELIRQKDFLSVREVATLLSCNTKTVYRMIGTGKLNAHNFSSKKTIIRRSDIEKLFDTPKTETKDDNCVMSLAEIQARFKISYNGLSNIIKRNNIQTEKRGNRVFVKESDILSVFTN</sequence>
<dbReference type="EMBL" id="QKTW01000031">
    <property type="protein sequence ID" value="PZF70776.1"/>
    <property type="molecule type" value="Genomic_DNA"/>
</dbReference>
<dbReference type="Proteomes" id="UP000248745">
    <property type="component" value="Unassembled WGS sequence"/>
</dbReference>
<organism evidence="2 3">
    <name type="scientific">Taibaiella soli</name>
    <dbReference type="NCBI Taxonomy" id="1649169"/>
    <lineage>
        <taxon>Bacteria</taxon>
        <taxon>Pseudomonadati</taxon>
        <taxon>Bacteroidota</taxon>
        <taxon>Chitinophagia</taxon>
        <taxon>Chitinophagales</taxon>
        <taxon>Chitinophagaceae</taxon>
        <taxon>Taibaiella</taxon>
    </lineage>
</organism>
<comment type="caution">
    <text evidence="2">The sequence shown here is derived from an EMBL/GenBank/DDBJ whole genome shotgun (WGS) entry which is preliminary data.</text>
</comment>
<feature type="domain" description="Helix-turn-helix" evidence="1">
    <location>
        <begin position="36"/>
        <end position="83"/>
    </location>
</feature>
<dbReference type="InterPro" id="IPR041657">
    <property type="entry name" value="HTH_17"/>
</dbReference>
<dbReference type="AlphaFoldDB" id="A0A2W2BAX1"/>
<evidence type="ECO:0000313" key="2">
    <source>
        <dbReference type="EMBL" id="PZF70776.1"/>
    </source>
</evidence>